<sequence length="266" mass="29811">MYGLWGTTELWVLIENSYGLWVLWVKTVTTVASKGCLLLAVYECKDVQDSVAGDFSASAAATQVRIEADTVDENQRKPAKFDGIPWGLCHWLSVESSVRRWIPLAHQYPAVDAAISQCQPLPISRLLPAYITVVPNLVPKLFKAIRSICRSGGQLPEMKLPRNHFPFYDFCFTDHFRHDLHHHISINAACPSCNVDTEDTHEPPVGVTLTDMQPDCGLENTAQAGYASQGLIKKRAWLLRSRDIVHGKCICSVHWSPIFEQMINPV</sequence>
<reference evidence="1" key="1">
    <citation type="submission" date="2023-03" db="EMBL/GenBank/DDBJ databases">
        <title>Massive genome expansion in bonnet fungi (Mycena s.s.) driven by repeated elements and novel gene families across ecological guilds.</title>
        <authorList>
            <consortium name="Lawrence Berkeley National Laboratory"/>
            <person name="Harder C.B."/>
            <person name="Miyauchi S."/>
            <person name="Viragh M."/>
            <person name="Kuo A."/>
            <person name="Thoen E."/>
            <person name="Andreopoulos B."/>
            <person name="Lu D."/>
            <person name="Skrede I."/>
            <person name="Drula E."/>
            <person name="Henrissat B."/>
            <person name="Morin E."/>
            <person name="Kohler A."/>
            <person name="Barry K."/>
            <person name="LaButti K."/>
            <person name="Morin E."/>
            <person name="Salamov A."/>
            <person name="Lipzen A."/>
            <person name="Mereny Z."/>
            <person name="Hegedus B."/>
            <person name="Baldrian P."/>
            <person name="Stursova M."/>
            <person name="Weitz H."/>
            <person name="Taylor A."/>
            <person name="Grigoriev I.V."/>
            <person name="Nagy L.G."/>
            <person name="Martin F."/>
            <person name="Kauserud H."/>
        </authorList>
    </citation>
    <scope>NUCLEOTIDE SEQUENCE</scope>
    <source>
        <strain evidence="1">CBHHK002</strain>
    </source>
</reference>
<evidence type="ECO:0000313" key="2">
    <source>
        <dbReference type="Proteomes" id="UP001218218"/>
    </source>
</evidence>
<proteinExistence type="predicted"/>
<dbReference type="AlphaFoldDB" id="A0AAD7EQ87"/>
<accession>A0AAD7EQ87</accession>
<evidence type="ECO:0000313" key="1">
    <source>
        <dbReference type="EMBL" id="KAJ7346048.1"/>
    </source>
</evidence>
<keyword evidence="2" id="KW-1185">Reference proteome</keyword>
<comment type="caution">
    <text evidence="1">The sequence shown here is derived from an EMBL/GenBank/DDBJ whole genome shotgun (WGS) entry which is preliminary data.</text>
</comment>
<dbReference type="Proteomes" id="UP001218218">
    <property type="component" value="Unassembled WGS sequence"/>
</dbReference>
<name>A0AAD7EQ87_9AGAR</name>
<dbReference type="EMBL" id="JARIHO010000021">
    <property type="protein sequence ID" value="KAJ7346048.1"/>
    <property type="molecule type" value="Genomic_DNA"/>
</dbReference>
<protein>
    <submittedName>
        <fullName evidence="1">Uncharacterized protein</fullName>
    </submittedName>
</protein>
<organism evidence="1 2">
    <name type="scientific">Mycena albidolilacea</name>
    <dbReference type="NCBI Taxonomy" id="1033008"/>
    <lineage>
        <taxon>Eukaryota</taxon>
        <taxon>Fungi</taxon>
        <taxon>Dikarya</taxon>
        <taxon>Basidiomycota</taxon>
        <taxon>Agaricomycotina</taxon>
        <taxon>Agaricomycetes</taxon>
        <taxon>Agaricomycetidae</taxon>
        <taxon>Agaricales</taxon>
        <taxon>Marasmiineae</taxon>
        <taxon>Mycenaceae</taxon>
        <taxon>Mycena</taxon>
    </lineage>
</organism>
<gene>
    <name evidence="1" type="ORF">DFH08DRAFT_809885</name>
</gene>